<accession>A0A2N5CKK5</accession>
<feature type="domain" description="Glycosyl hydrolase family 59 catalytic" evidence="8">
    <location>
        <begin position="43"/>
        <end position="361"/>
    </location>
</feature>
<reference evidence="9 12" key="2">
    <citation type="submission" date="2018-01" db="EMBL/GenBank/DDBJ databases">
        <title>Complete genome sequence of Caulobacter flavus RHGG3.</title>
        <authorList>
            <person name="Yang E."/>
        </authorList>
    </citation>
    <scope>NUCLEOTIDE SEQUENCE [LARGE SCALE GENOMIC DNA]</scope>
    <source>
        <strain evidence="9 12">RHGG3</strain>
    </source>
</reference>
<name>A0A2N5CKK5_9CAUL</name>
<dbReference type="PANTHER" id="PTHR15172:SF1">
    <property type="entry name" value="GALACTOCEREBROSIDASE"/>
    <property type="match status" value="1"/>
</dbReference>
<evidence type="ECO:0000256" key="1">
    <source>
        <dbReference type="ARBA" id="ARBA00005637"/>
    </source>
</evidence>
<feature type="chain" id="PRO_5043713925" description="galactosylceramidase" evidence="7">
    <location>
        <begin position="27"/>
        <end position="721"/>
    </location>
</feature>
<dbReference type="Gene3D" id="3.20.20.80">
    <property type="entry name" value="Glycosidases"/>
    <property type="match status" value="1"/>
</dbReference>
<dbReference type="Gene3D" id="3.20.20.70">
    <property type="entry name" value="Aldolase class I"/>
    <property type="match status" value="1"/>
</dbReference>
<dbReference type="PANTHER" id="PTHR15172">
    <property type="entry name" value="GALACTOCEREBROSIDASE"/>
    <property type="match status" value="1"/>
</dbReference>
<feature type="compositionally biased region" description="Pro residues" evidence="6">
    <location>
        <begin position="707"/>
        <end position="721"/>
    </location>
</feature>
<evidence type="ECO:0000313" key="9">
    <source>
        <dbReference type="EMBL" id="AYV47626.1"/>
    </source>
</evidence>
<dbReference type="InterPro" id="IPR001286">
    <property type="entry name" value="Glyco_hydro_59"/>
</dbReference>
<dbReference type="EMBL" id="CP026100">
    <property type="protein sequence ID" value="AYV47626.1"/>
    <property type="molecule type" value="Genomic_DNA"/>
</dbReference>
<dbReference type="GO" id="GO:0004336">
    <property type="term" value="F:galactosylceramidase activity"/>
    <property type="evidence" value="ECO:0007669"/>
    <property type="project" value="UniProtKB-EC"/>
</dbReference>
<proteinExistence type="inferred from homology"/>
<evidence type="ECO:0000256" key="5">
    <source>
        <dbReference type="ARBA" id="ARBA00033098"/>
    </source>
</evidence>
<dbReference type="KEGG" id="cfh:C1707_15925"/>
<evidence type="ECO:0000313" key="12">
    <source>
        <dbReference type="Proteomes" id="UP000281192"/>
    </source>
</evidence>
<protein>
    <recommendedName>
        <fullName evidence="2">galactosylceramidase</fullName>
        <ecNumber evidence="2">3.2.1.46</ecNumber>
    </recommendedName>
    <alternativeName>
        <fullName evidence="5">Galactosylceramidase</fullName>
    </alternativeName>
</protein>
<evidence type="ECO:0000256" key="3">
    <source>
        <dbReference type="ARBA" id="ARBA00022919"/>
    </source>
</evidence>
<feature type="region of interest" description="Disordered" evidence="6">
    <location>
        <begin position="701"/>
        <end position="721"/>
    </location>
</feature>
<dbReference type="GO" id="GO:0005764">
    <property type="term" value="C:lysosome"/>
    <property type="evidence" value="ECO:0007669"/>
    <property type="project" value="TreeGrafter"/>
</dbReference>
<comment type="similarity">
    <text evidence="1">Belongs to the glycosyl hydrolase 59 family.</text>
</comment>
<reference evidence="10 11" key="1">
    <citation type="submission" date="2017-12" db="EMBL/GenBank/DDBJ databases">
        <title>The genome sequence of Caulobacter flavus CGMCC1 15093.</title>
        <authorList>
            <person name="Gao J."/>
            <person name="Mao X."/>
            <person name="Sun J."/>
        </authorList>
    </citation>
    <scope>NUCLEOTIDE SEQUENCE [LARGE SCALE GENOMIC DNA]</scope>
    <source>
        <strain evidence="10 11">CGMCC1 15093</strain>
    </source>
</reference>
<keyword evidence="3" id="KW-0443">Lipid metabolism</keyword>
<dbReference type="EMBL" id="PJRQ01000056">
    <property type="protein sequence ID" value="PLR05932.1"/>
    <property type="molecule type" value="Genomic_DNA"/>
</dbReference>
<dbReference type="Proteomes" id="UP000234483">
    <property type="component" value="Unassembled WGS sequence"/>
</dbReference>
<dbReference type="Pfam" id="PF02057">
    <property type="entry name" value="Glyco_hydro_59"/>
    <property type="match status" value="1"/>
</dbReference>
<dbReference type="GO" id="GO:0016020">
    <property type="term" value="C:membrane"/>
    <property type="evidence" value="ECO:0007669"/>
    <property type="project" value="GOC"/>
</dbReference>
<keyword evidence="3" id="KW-0746">Sphingolipid metabolism</keyword>
<dbReference type="RefSeq" id="WP_101715896.1">
    <property type="nucleotide sequence ID" value="NZ_CP026100.1"/>
</dbReference>
<evidence type="ECO:0000313" key="11">
    <source>
        <dbReference type="Proteomes" id="UP000234483"/>
    </source>
</evidence>
<evidence type="ECO:0000256" key="4">
    <source>
        <dbReference type="ARBA" id="ARBA00022963"/>
    </source>
</evidence>
<sequence>MARRTPSPRPLMLGAALAVLAGAAQAAEIREVRLDGQAGGKRFDGIGVVEGGGATGVLLKDYPEPQRGQILDLLFKPNFGASVGALYVEIPGDGNSTQGSIPSHMHARDDLDYRRGYMWWEMVEARKRNPRLSLDGAAWSAPGWIGSSGKVYDQSTGKDYRLDQPFYSQDMEAYYVSWLKGLRDVHGLTLDAIGPRNEKGASYDFAKSFRRTLNDNGFPSVKLHGFDNWPDPWKFKFVDDMATDKDLRDAVDIVSAHNNAPKSFVPAEIQAKAAAMGKPMWNTEQHVYEPGYSALIGLVEAFNDNYVRSGFTKVVNWYGIAGVYETQPYSGEKEAAIRANWPWSGHYAINPALWGYAHYGQFTQVGWTYLAGASGELSGGGSFVTLKSPGDDYSVIVETRGASEPQILRLSVAGGLSTRDLAVWRSTEREHFARQPDLALKDGVLTVTLEPNAVYSLTTTRGQTKGGFGAVPPKRAFPFPYAETFEGYGAPQTRGWQPRYLADISGAFELARCPAREGTCLRQAAPVPTLSWAPDWKPYTILGDGAWRDYAVAVDVRLAAGERAAVMGRIAQVGTGYGVIPKGYYLELAADGEARLVVARGKIDKKKLVGDAEQQAIIKAGGDTGEGGEKLLAQTRLAGVAPGQWRRLELRFESETITGLVDGKPVLSATDTLYPSGMAGLMAGPNGAALSMPYFDDLKITGRHPASPTPPLPPPIYAAGP</sequence>
<evidence type="ECO:0000256" key="2">
    <source>
        <dbReference type="ARBA" id="ARBA00012657"/>
    </source>
</evidence>
<organism evidence="10 11">
    <name type="scientific">Caulobacter flavus</name>
    <dbReference type="NCBI Taxonomy" id="1679497"/>
    <lineage>
        <taxon>Bacteria</taxon>
        <taxon>Pseudomonadati</taxon>
        <taxon>Pseudomonadota</taxon>
        <taxon>Alphaproteobacteria</taxon>
        <taxon>Caulobacterales</taxon>
        <taxon>Caulobacteraceae</taxon>
        <taxon>Caulobacter</taxon>
    </lineage>
</organism>
<feature type="signal peptide" evidence="7">
    <location>
        <begin position="1"/>
        <end position="26"/>
    </location>
</feature>
<keyword evidence="4" id="KW-0442">Lipid degradation</keyword>
<keyword evidence="12" id="KW-1185">Reference proteome</keyword>
<dbReference type="GO" id="GO:0006683">
    <property type="term" value="P:galactosylceramide catabolic process"/>
    <property type="evidence" value="ECO:0007669"/>
    <property type="project" value="InterPro"/>
</dbReference>
<evidence type="ECO:0000313" key="10">
    <source>
        <dbReference type="EMBL" id="PLR05932.1"/>
    </source>
</evidence>
<evidence type="ECO:0000259" key="8">
    <source>
        <dbReference type="Pfam" id="PF02057"/>
    </source>
</evidence>
<dbReference type="SUPFAM" id="SSF51445">
    <property type="entry name" value="(Trans)glycosidases"/>
    <property type="match status" value="1"/>
</dbReference>
<evidence type="ECO:0000256" key="7">
    <source>
        <dbReference type="SAM" id="SignalP"/>
    </source>
</evidence>
<dbReference type="Proteomes" id="UP000281192">
    <property type="component" value="Chromosome"/>
</dbReference>
<dbReference type="OrthoDB" id="9806701at2"/>
<dbReference type="EC" id="3.2.1.46" evidence="2"/>
<dbReference type="InterPro" id="IPR017853">
    <property type="entry name" value="GH"/>
</dbReference>
<evidence type="ECO:0000256" key="6">
    <source>
        <dbReference type="SAM" id="MobiDB-lite"/>
    </source>
</evidence>
<dbReference type="InterPro" id="IPR013785">
    <property type="entry name" value="Aldolase_TIM"/>
</dbReference>
<dbReference type="Gene3D" id="2.60.120.560">
    <property type="entry name" value="Exo-inulinase, domain 1"/>
    <property type="match status" value="1"/>
</dbReference>
<gene>
    <name evidence="9" type="ORF">C1707_15925</name>
    <name evidence="10" type="ORF">CFHF_26440</name>
</gene>
<dbReference type="InterPro" id="IPR049161">
    <property type="entry name" value="GH59_cat"/>
</dbReference>
<dbReference type="AlphaFoldDB" id="A0A2N5CKK5"/>
<keyword evidence="7" id="KW-0732">Signal</keyword>